<protein>
    <submittedName>
        <fullName evidence="1">Uncharacterized protein</fullName>
    </submittedName>
</protein>
<accession>A0ABU1YB70</accession>
<reference evidence="1 2" key="1">
    <citation type="submission" date="2023-07" db="EMBL/GenBank/DDBJ databases">
        <title>Sorghum-associated microbial communities from plants grown in Nebraska, USA.</title>
        <authorList>
            <person name="Schachtman D."/>
        </authorList>
    </citation>
    <scope>NUCLEOTIDE SEQUENCE [LARGE SCALE GENOMIC DNA]</scope>
    <source>
        <strain evidence="1 2">4129</strain>
    </source>
</reference>
<evidence type="ECO:0000313" key="1">
    <source>
        <dbReference type="EMBL" id="MDR7211485.1"/>
    </source>
</evidence>
<dbReference type="EMBL" id="JAVDWQ010000012">
    <property type="protein sequence ID" value="MDR7211485.1"/>
    <property type="molecule type" value="Genomic_DNA"/>
</dbReference>
<comment type="caution">
    <text evidence="1">The sequence shown here is derived from an EMBL/GenBank/DDBJ whole genome shotgun (WGS) entry which is preliminary data.</text>
</comment>
<evidence type="ECO:0000313" key="2">
    <source>
        <dbReference type="Proteomes" id="UP001269081"/>
    </source>
</evidence>
<sequence length="32" mass="3774">MLKKQQKMQVLTNDWMLPEKAQAFSGAVYKLF</sequence>
<organism evidence="1 2">
    <name type="scientific">Flavobacterium piscis</name>
    <dbReference type="NCBI Taxonomy" id="1114874"/>
    <lineage>
        <taxon>Bacteria</taxon>
        <taxon>Pseudomonadati</taxon>
        <taxon>Bacteroidota</taxon>
        <taxon>Flavobacteriia</taxon>
        <taxon>Flavobacteriales</taxon>
        <taxon>Flavobacteriaceae</taxon>
        <taxon>Flavobacterium</taxon>
    </lineage>
</organism>
<dbReference type="Proteomes" id="UP001269081">
    <property type="component" value="Unassembled WGS sequence"/>
</dbReference>
<name>A0ABU1YB70_9FLAO</name>
<proteinExistence type="predicted"/>
<gene>
    <name evidence="1" type="ORF">J2W48_003439</name>
</gene>
<keyword evidence="2" id="KW-1185">Reference proteome</keyword>